<comment type="caution">
    <text evidence="4">The sequence shown here is derived from an EMBL/GenBank/DDBJ whole genome shotgun (WGS) entry which is preliminary data.</text>
</comment>
<dbReference type="InterPro" id="IPR001660">
    <property type="entry name" value="SAM"/>
</dbReference>
<feature type="region of interest" description="Disordered" evidence="2">
    <location>
        <begin position="224"/>
        <end position="264"/>
    </location>
</feature>
<dbReference type="CDD" id="cd09487">
    <property type="entry name" value="SAM_superfamily"/>
    <property type="match status" value="1"/>
</dbReference>
<dbReference type="SMART" id="SM00454">
    <property type="entry name" value="SAM"/>
    <property type="match status" value="1"/>
</dbReference>
<evidence type="ECO:0000313" key="5">
    <source>
        <dbReference type="Proteomes" id="UP001604277"/>
    </source>
</evidence>
<evidence type="ECO:0000256" key="2">
    <source>
        <dbReference type="SAM" id="MobiDB-lite"/>
    </source>
</evidence>
<proteinExistence type="predicted"/>
<protein>
    <submittedName>
        <fullName evidence="4">Ankyrin repeat and SAM domain-containing protein 6-like</fullName>
    </submittedName>
</protein>
<dbReference type="FunFam" id="1.10.150.50:FF:000054">
    <property type="entry name" value="Sterile alpha motif domain-containing protein"/>
    <property type="match status" value="1"/>
</dbReference>
<reference evidence="5" key="1">
    <citation type="submission" date="2024-07" db="EMBL/GenBank/DDBJ databases">
        <title>Two chromosome-level genome assemblies of Korean endemic species Abeliophyllum distichum and Forsythia ovata (Oleaceae).</title>
        <authorList>
            <person name="Jang H."/>
        </authorList>
    </citation>
    <scope>NUCLEOTIDE SEQUENCE [LARGE SCALE GENOMIC DNA]</scope>
</reference>
<keyword evidence="5" id="KW-1185">Reference proteome</keyword>
<name>A0ABD1T5R3_9LAMI</name>
<sequence>MYADRVEIQAKRSVKERLNGNSISDSIRRKPVSGKRQREDDDMWEHDLFEDDGQRVSSMGLMACIDRRVGLKDLRLKLQRKSIEQAAQSVRGPLSGGTRDLREKLSGILGARGFETGPLEPKAKPASEFSKPTRSVSAEALVLETKKHASLISKKKTQQKVESVDNFLHSLGLEKYSITFQAEEVDMTALVHMNDEDLKDLGIPMGPRKKILLALESKSPDLLPTGGQEFLPPRGKRSSLNINNKGRRRSRIESEKTKKKAAHSQNVALEMIEGAYLSDTSMAEIKDTKSTDDKQPTSQQYTRIISNRQKRVSSILGQTTGHNQLGQLWAFLHYGLIV</sequence>
<dbReference type="PANTHER" id="PTHR10627">
    <property type="entry name" value="SCP160"/>
    <property type="match status" value="1"/>
</dbReference>
<organism evidence="4 5">
    <name type="scientific">Forsythia ovata</name>
    <dbReference type="NCBI Taxonomy" id="205694"/>
    <lineage>
        <taxon>Eukaryota</taxon>
        <taxon>Viridiplantae</taxon>
        <taxon>Streptophyta</taxon>
        <taxon>Embryophyta</taxon>
        <taxon>Tracheophyta</taxon>
        <taxon>Spermatophyta</taxon>
        <taxon>Magnoliopsida</taxon>
        <taxon>eudicotyledons</taxon>
        <taxon>Gunneridae</taxon>
        <taxon>Pentapetalae</taxon>
        <taxon>asterids</taxon>
        <taxon>lamiids</taxon>
        <taxon>Lamiales</taxon>
        <taxon>Oleaceae</taxon>
        <taxon>Forsythieae</taxon>
        <taxon>Forsythia</taxon>
    </lineage>
</organism>
<dbReference type="PROSITE" id="PS50105">
    <property type="entry name" value="SAM_DOMAIN"/>
    <property type="match status" value="1"/>
</dbReference>
<evidence type="ECO:0000313" key="4">
    <source>
        <dbReference type="EMBL" id="KAL2508045.1"/>
    </source>
</evidence>
<dbReference type="Pfam" id="PF00536">
    <property type="entry name" value="SAM_1"/>
    <property type="match status" value="1"/>
</dbReference>
<dbReference type="Proteomes" id="UP001604277">
    <property type="component" value="Unassembled WGS sequence"/>
</dbReference>
<feature type="domain" description="SAM" evidence="3">
    <location>
        <begin position="159"/>
        <end position="213"/>
    </location>
</feature>
<evidence type="ECO:0000259" key="3">
    <source>
        <dbReference type="PROSITE" id="PS50105"/>
    </source>
</evidence>
<dbReference type="PANTHER" id="PTHR10627:SF74">
    <property type="entry name" value="OS08G0526500 PROTEIN"/>
    <property type="match status" value="1"/>
</dbReference>
<dbReference type="InterPro" id="IPR013761">
    <property type="entry name" value="SAM/pointed_sf"/>
</dbReference>
<dbReference type="AlphaFoldDB" id="A0ABD1T5R3"/>
<dbReference type="Gene3D" id="1.10.150.50">
    <property type="entry name" value="Transcription Factor, Ets-1"/>
    <property type="match status" value="1"/>
</dbReference>
<keyword evidence="1" id="KW-0677">Repeat</keyword>
<accession>A0ABD1T5R3</accession>
<evidence type="ECO:0000256" key="1">
    <source>
        <dbReference type="ARBA" id="ARBA00022737"/>
    </source>
</evidence>
<dbReference type="SUPFAM" id="SSF47769">
    <property type="entry name" value="SAM/Pointed domain"/>
    <property type="match status" value="1"/>
</dbReference>
<feature type="region of interest" description="Disordered" evidence="2">
    <location>
        <begin position="17"/>
        <end position="40"/>
    </location>
</feature>
<gene>
    <name evidence="4" type="ORF">Fot_31692</name>
</gene>
<dbReference type="EMBL" id="JBFOLJ010000009">
    <property type="protein sequence ID" value="KAL2508045.1"/>
    <property type="molecule type" value="Genomic_DNA"/>
</dbReference>